<organism evidence="1 2">
    <name type="scientific">Diversispora eburnea</name>
    <dbReference type="NCBI Taxonomy" id="1213867"/>
    <lineage>
        <taxon>Eukaryota</taxon>
        <taxon>Fungi</taxon>
        <taxon>Fungi incertae sedis</taxon>
        <taxon>Mucoromycota</taxon>
        <taxon>Glomeromycotina</taxon>
        <taxon>Glomeromycetes</taxon>
        <taxon>Diversisporales</taxon>
        <taxon>Diversisporaceae</taxon>
        <taxon>Diversispora</taxon>
    </lineage>
</organism>
<dbReference type="EMBL" id="CAJVPK010001209">
    <property type="protein sequence ID" value="CAG8576408.1"/>
    <property type="molecule type" value="Genomic_DNA"/>
</dbReference>
<accession>A0A9N9BS98</accession>
<name>A0A9N9BS98_9GLOM</name>
<feature type="non-terminal residue" evidence="1">
    <location>
        <position position="53"/>
    </location>
</feature>
<evidence type="ECO:0000313" key="1">
    <source>
        <dbReference type="EMBL" id="CAG8576408.1"/>
    </source>
</evidence>
<gene>
    <name evidence="1" type="ORF">DEBURN_LOCUS8347</name>
</gene>
<dbReference type="Proteomes" id="UP000789706">
    <property type="component" value="Unassembled WGS sequence"/>
</dbReference>
<dbReference type="AlphaFoldDB" id="A0A9N9BS98"/>
<keyword evidence="2" id="KW-1185">Reference proteome</keyword>
<protein>
    <submittedName>
        <fullName evidence="1">1529_t:CDS:1</fullName>
    </submittedName>
</protein>
<comment type="caution">
    <text evidence="1">The sequence shown here is derived from an EMBL/GenBank/DDBJ whole genome shotgun (WGS) entry which is preliminary data.</text>
</comment>
<proteinExistence type="predicted"/>
<evidence type="ECO:0000313" key="2">
    <source>
        <dbReference type="Proteomes" id="UP000789706"/>
    </source>
</evidence>
<sequence>MSTRDFMRTISSSTPRRKFGIEKFKKFKKFIRRILKGKDQDNIPVIKITPDSD</sequence>
<reference evidence="1" key="1">
    <citation type="submission" date="2021-06" db="EMBL/GenBank/DDBJ databases">
        <authorList>
            <person name="Kallberg Y."/>
            <person name="Tangrot J."/>
            <person name="Rosling A."/>
        </authorList>
    </citation>
    <scope>NUCLEOTIDE SEQUENCE</scope>
    <source>
        <strain evidence="1">AZ414A</strain>
    </source>
</reference>